<feature type="transmembrane region" description="Helical" evidence="7">
    <location>
        <begin position="155"/>
        <end position="174"/>
    </location>
</feature>
<evidence type="ECO:0000256" key="5">
    <source>
        <dbReference type="ARBA" id="ARBA00022989"/>
    </source>
</evidence>
<dbReference type="InterPro" id="IPR051907">
    <property type="entry name" value="DoxX-like_oxidoreductase"/>
</dbReference>
<dbReference type="RefSeq" id="WP_228847411.1">
    <property type="nucleotide sequence ID" value="NZ_JADCKQ010000002.1"/>
</dbReference>
<feature type="transmembrane region" description="Helical" evidence="7">
    <location>
        <begin position="48"/>
        <end position="66"/>
    </location>
</feature>
<dbReference type="GO" id="GO:0005886">
    <property type="term" value="C:plasma membrane"/>
    <property type="evidence" value="ECO:0007669"/>
    <property type="project" value="UniProtKB-SubCell"/>
</dbReference>
<evidence type="ECO:0000256" key="4">
    <source>
        <dbReference type="ARBA" id="ARBA00022692"/>
    </source>
</evidence>
<evidence type="ECO:0000256" key="3">
    <source>
        <dbReference type="ARBA" id="ARBA00022475"/>
    </source>
</evidence>
<dbReference type="AlphaFoldDB" id="A0A8J7IC95"/>
<comment type="subcellular location">
    <subcellularLocation>
        <location evidence="1">Cell membrane</location>
        <topology evidence="1">Multi-pass membrane protein</topology>
    </subcellularLocation>
</comment>
<comment type="caution">
    <text evidence="8">The sequence shown here is derived from an EMBL/GenBank/DDBJ whole genome shotgun (WGS) entry which is preliminary data.</text>
</comment>
<evidence type="ECO:0000313" key="8">
    <source>
        <dbReference type="EMBL" id="MBI1492479.1"/>
    </source>
</evidence>
<dbReference type="Pfam" id="PF07681">
    <property type="entry name" value="DoxX"/>
    <property type="match status" value="1"/>
</dbReference>
<feature type="transmembrane region" description="Helical" evidence="7">
    <location>
        <begin position="22"/>
        <end position="41"/>
    </location>
</feature>
<reference evidence="8" key="1">
    <citation type="submission" date="2020-10" db="EMBL/GenBank/DDBJ databases">
        <title>Paenihalocynthiibacter styelae gen. nov., sp. nov., isolated from stalked sea squirt Styela clava.</title>
        <authorList>
            <person name="Kim Y.-O."/>
            <person name="Yoon J.-H."/>
        </authorList>
    </citation>
    <scope>NUCLEOTIDE SEQUENCE</scope>
    <source>
        <strain evidence="8">MYP1-1</strain>
    </source>
</reference>
<comment type="similarity">
    <text evidence="2">Belongs to the DoxX family.</text>
</comment>
<dbReference type="Proteomes" id="UP000640583">
    <property type="component" value="Unassembled WGS sequence"/>
</dbReference>
<dbReference type="InterPro" id="IPR032808">
    <property type="entry name" value="DoxX"/>
</dbReference>
<keyword evidence="6 7" id="KW-0472">Membrane</keyword>
<evidence type="ECO:0000313" key="9">
    <source>
        <dbReference type="Proteomes" id="UP000640583"/>
    </source>
</evidence>
<gene>
    <name evidence="8" type="ORF">H1D41_02385</name>
</gene>
<accession>A0A8J7IC95</accession>
<keyword evidence="5 7" id="KW-1133">Transmembrane helix</keyword>
<keyword evidence="4 7" id="KW-0812">Transmembrane</keyword>
<evidence type="ECO:0000256" key="2">
    <source>
        <dbReference type="ARBA" id="ARBA00006679"/>
    </source>
</evidence>
<proteinExistence type="inferred from homology"/>
<sequence>MTPLINLHNSVFSLVEKLAGEWLLPTLARFTFVAVLLMYFWNSAVTKLGDGIFGILSPSFGGYTQIWPRAIEAAGYDLSAMSWFQWLVVVAGTAAEFVLPLLILLGLFTRLAAIGMIGFVIMQSLTDIVGHHADATTIGGWFDRIHDSQIMDQRLFWMAILITLVVKGAGPLSLDRVLAGKSTAAA</sequence>
<feature type="transmembrane region" description="Helical" evidence="7">
    <location>
        <begin position="86"/>
        <end position="108"/>
    </location>
</feature>
<evidence type="ECO:0000256" key="1">
    <source>
        <dbReference type="ARBA" id="ARBA00004651"/>
    </source>
</evidence>
<evidence type="ECO:0000256" key="7">
    <source>
        <dbReference type="SAM" id="Phobius"/>
    </source>
</evidence>
<dbReference type="PANTHER" id="PTHR33452:SF1">
    <property type="entry name" value="INNER MEMBRANE PROTEIN YPHA-RELATED"/>
    <property type="match status" value="1"/>
</dbReference>
<organism evidence="8 9">
    <name type="scientific">Halocynthiibacter styelae</name>
    <dbReference type="NCBI Taxonomy" id="2761955"/>
    <lineage>
        <taxon>Bacteria</taxon>
        <taxon>Pseudomonadati</taxon>
        <taxon>Pseudomonadota</taxon>
        <taxon>Alphaproteobacteria</taxon>
        <taxon>Rhodobacterales</taxon>
        <taxon>Paracoccaceae</taxon>
        <taxon>Halocynthiibacter</taxon>
    </lineage>
</organism>
<evidence type="ECO:0000256" key="6">
    <source>
        <dbReference type="ARBA" id="ARBA00023136"/>
    </source>
</evidence>
<keyword evidence="9" id="KW-1185">Reference proteome</keyword>
<dbReference type="PANTHER" id="PTHR33452">
    <property type="entry name" value="OXIDOREDUCTASE CATD-RELATED"/>
    <property type="match status" value="1"/>
</dbReference>
<name>A0A8J7IC95_9RHOB</name>
<dbReference type="EMBL" id="JADCKQ010000002">
    <property type="protein sequence ID" value="MBI1492479.1"/>
    <property type="molecule type" value="Genomic_DNA"/>
</dbReference>
<protein>
    <submittedName>
        <fullName evidence="8">DoxX family membrane protein</fullName>
    </submittedName>
</protein>
<keyword evidence="3" id="KW-1003">Cell membrane</keyword>